<comment type="caution">
    <text evidence="3">The sequence shown here is derived from an EMBL/GenBank/DDBJ whole genome shotgun (WGS) entry which is preliminary data.</text>
</comment>
<feature type="domain" description="SWIM-type" evidence="2">
    <location>
        <begin position="408"/>
        <end position="439"/>
    </location>
</feature>
<dbReference type="InterPro" id="IPR007527">
    <property type="entry name" value="Znf_SWIM"/>
</dbReference>
<name>A0A6G0VW66_APHCR</name>
<protein>
    <submittedName>
        <fullName evidence="3">SWIM-type domain-containing protein</fullName>
    </submittedName>
</protein>
<feature type="non-terminal residue" evidence="3">
    <location>
        <position position="638"/>
    </location>
</feature>
<sequence length="638" mass="72711">IVKFENEHNHSICTAEALSFLRPTTDDNVKKQFEDYFNNGLGIAESSSMHESKIELEYGSNCEQLANASINPKYRTVRFWYDQWKQIHLGPASGVGVIQKLRDKANDYETAGIIVKCVENPFAVVIITPIMQRAHELPFSKDIAFVDSTSSCDAQGHSVTFMLTACGIAAFNLIKTCIPNGFGNQGFPLQFITDDSDAERQALKSVFPESKLLLCRFHVLQSVWRWLWEMNHQVHKDDRKTLYLLFRVISEASTQELAMDSFNSAIGLISTSSNVINGNNIPLKYPKWIQYVSKYWDRKEIWCMAFRNASTHGHQTNNFSEVNVRLFKDIILSRNKAYNAVALVDFVCTSMEEYYQKRLRNFVNGRNDTARYLYEDQLNKASHILKADIEELSDNIFKIKSENQNLYYEIDGTVGFCTCPKGKMGSFCKHQAAVYHHFGQAMPNVPPISVDARYSLAKLAFGQNVGPKSFYMPLLPELSNNQSLNQDINKESPTIQSSKEPVNNNDIHLANTTQNEELDVYENQIISLMANNFKKYNRETSSAVLQKCIDRLKKVKSSRTWESFLSTAGNNISLRHHTRATIRVQPTTLSRRKPGITRGSKRLPVGRPLNSDKLKKCKRKRNLGENVRLNVPNAKSHN</sequence>
<dbReference type="EMBL" id="VUJU01011144">
    <property type="protein sequence ID" value="KAF0711849.1"/>
    <property type="molecule type" value="Genomic_DNA"/>
</dbReference>
<keyword evidence="1" id="KW-0479">Metal-binding</keyword>
<evidence type="ECO:0000259" key="2">
    <source>
        <dbReference type="PROSITE" id="PS50966"/>
    </source>
</evidence>
<gene>
    <name evidence="3" type="ORF">FWK35_00035038</name>
</gene>
<organism evidence="3 4">
    <name type="scientific">Aphis craccivora</name>
    <name type="common">Cowpea aphid</name>
    <dbReference type="NCBI Taxonomy" id="307492"/>
    <lineage>
        <taxon>Eukaryota</taxon>
        <taxon>Metazoa</taxon>
        <taxon>Ecdysozoa</taxon>
        <taxon>Arthropoda</taxon>
        <taxon>Hexapoda</taxon>
        <taxon>Insecta</taxon>
        <taxon>Pterygota</taxon>
        <taxon>Neoptera</taxon>
        <taxon>Paraneoptera</taxon>
        <taxon>Hemiptera</taxon>
        <taxon>Sternorrhyncha</taxon>
        <taxon>Aphidomorpha</taxon>
        <taxon>Aphidoidea</taxon>
        <taxon>Aphididae</taxon>
        <taxon>Aphidini</taxon>
        <taxon>Aphis</taxon>
        <taxon>Aphis</taxon>
    </lineage>
</organism>
<accession>A0A6G0VW66</accession>
<keyword evidence="4" id="KW-1185">Reference proteome</keyword>
<dbReference type="OrthoDB" id="6597347at2759"/>
<dbReference type="PROSITE" id="PS50966">
    <property type="entry name" value="ZF_SWIM"/>
    <property type="match status" value="1"/>
</dbReference>
<evidence type="ECO:0000256" key="1">
    <source>
        <dbReference type="PROSITE-ProRule" id="PRU00325"/>
    </source>
</evidence>
<evidence type="ECO:0000313" key="4">
    <source>
        <dbReference type="Proteomes" id="UP000478052"/>
    </source>
</evidence>
<dbReference type="AlphaFoldDB" id="A0A6G0VW66"/>
<dbReference type="GO" id="GO:0008270">
    <property type="term" value="F:zinc ion binding"/>
    <property type="evidence" value="ECO:0007669"/>
    <property type="project" value="UniProtKB-KW"/>
</dbReference>
<dbReference type="PANTHER" id="PTHR35385">
    <property type="entry name" value="PROTEIN B, PUTATIVE-RELATED-RELATED"/>
    <property type="match status" value="1"/>
</dbReference>
<proteinExistence type="predicted"/>
<keyword evidence="1" id="KW-0863">Zinc-finger</keyword>
<keyword evidence="1" id="KW-0862">Zinc</keyword>
<evidence type="ECO:0000313" key="3">
    <source>
        <dbReference type="EMBL" id="KAF0711849.1"/>
    </source>
</evidence>
<dbReference type="Proteomes" id="UP000478052">
    <property type="component" value="Unassembled WGS sequence"/>
</dbReference>
<feature type="non-terminal residue" evidence="3">
    <location>
        <position position="1"/>
    </location>
</feature>
<reference evidence="3 4" key="1">
    <citation type="submission" date="2019-08" db="EMBL/GenBank/DDBJ databases">
        <title>Whole genome of Aphis craccivora.</title>
        <authorList>
            <person name="Voronova N.V."/>
            <person name="Shulinski R.S."/>
            <person name="Bandarenka Y.V."/>
            <person name="Zhorov D.G."/>
            <person name="Warner D."/>
        </authorList>
    </citation>
    <scope>NUCLEOTIDE SEQUENCE [LARGE SCALE GENOMIC DNA]</scope>
    <source>
        <strain evidence="3">180601</strain>
        <tissue evidence="3">Whole Body</tissue>
    </source>
</reference>
<dbReference type="PANTHER" id="PTHR35385:SF2">
    <property type="entry name" value="PROTEIN B, PUTATIVE-RELATED"/>
    <property type="match status" value="1"/>
</dbReference>